<accession>A0A9X1Z775</accession>
<dbReference type="AlphaFoldDB" id="A0A9X1Z775"/>
<evidence type="ECO:0000256" key="1">
    <source>
        <dbReference type="ARBA" id="ARBA00004141"/>
    </source>
</evidence>
<keyword evidence="4 5" id="KW-0472">Membrane</keyword>
<dbReference type="Pfam" id="PF07681">
    <property type="entry name" value="DoxX"/>
    <property type="match status" value="1"/>
</dbReference>
<evidence type="ECO:0000313" key="6">
    <source>
        <dbReference type="EMBL" id="MCL1107631.1"/>
    </source>
</evidence>
<evidence type="ECO:0000313" key="7">
    <source>
        <dbReference type="Proteomes" id="UP001139408"/>
    </source>
</evidence>
<dbReference type="RefSeq" id="WP_188927053.1">
    <property type="nucleotide sequence ID" value="NZ_BMQI01000073.1"/>
</dbReference>
<reference evidence="6" key="1">
    <citation type="submission" date="2022-01" db="EMBL/GenBank/DDBJ databases">
        <title>Whole genome-based taxonomy of the Shewanellaceae.</title>
        <authorList>
            <person name="Martin-Rodriguez A.J."/>
        </authorList>
    </citation>
    <scope>NUCLEOTIDE SEQUENCE</scope>
    <source>
        <strain evidence="6">DSM 23803</strain>
    </source>
</reference>
<feature type="transmembrane region" description="Helical" evidence="5">
    <location>
        <begin position="50"/>
        <end position="70"/>
    </location>
</feature>
<dbReference type="EMBL" id="JAKILJ010000073">
    <property type="protein sequence ID" value="MCL1107631.1"/>
    <property type="molecule type" value="Genomic_DNA"/>
</dbReference>
<sequence length="141" mass="15642">MNIIAPLKRQRLAISALIVGRILLALYFLVPGIMKFVAWDMHVSLMAQHGMVFIPFLLTSAGVFQIVAAFALIFNRYTAIFSLLLAGLVLLININLHDFWNIKGIEGAHELQNFVKNLGIFAGLLLLSGHSYLSGKNNSYI</sequence>
<evidence type="ECO:0000256" key="3">
    <source>
        <dbReference type="ARBA" id="ARBA00022989"/>
    </source>
</evidence>
<dbReference type="GO" id="GO:0016020">
    <property type="term" value="C:membrane"/>
    <property type="evidence" value="ECO:0007669"/>
    <property type="project" value="UniProtKB-SubCell"/>
</dbReference>
<evidence type="ECO:0000256" key="4">
    <source>
        <dbReference type="ARBA" id="ARBA00023136"/>
    </source>
</evidence>
<evidence type="ECO:0000256" key="5">
    <source>
        <dbReference type="SAM" id="Phobius"/>
    </source>
</evidence>
<feature type="transmembrane region" description="Helical" evidence="5">
    <location>
        <begin position="77"/>
        <end position="94"/>
    </location>
</feature>
<gene>
    <name evidence="6" type="ORF">L2749_20715</name>
</gene>
<protein>
    <submittedName>
        <fullName evidence="6">DoxX family protein</fullName>
    </submittedName>
</protein>
<feature type="transmembrane region" description="Helical" evidence="5">
    <location>
        <begin position="12"/>
        <end position="30"/>
    </location>
</feature>
<keyword evidence="7" id="KW-1185">Reference proteome</keyword>
<keyword evidence="3 5" id="KW-1133">Transmembrane helix</keyword>
<organism evidence="6 7">
    <name type="scientific">Shewanella algicola</name>
    <dbReference type="NCBI Taxonomy" id="640633"/>
    <lineage>
        <taxon>Bacteria</taxon>
        <taxon>Pseudomonadati</taxon>
        <taxon>Pseudomonadota</taxon>
        <taxon>Gammaproteobacteria</taxon>
        <taxon>Alteromonadales</taxon>
        <taxon>Shewanellaceae</taxon>
        <taxon>Shewanella</taxon>
    </lineage>
</organism>
<evidence type="ECO:0000256" key="2">
    <source>
        <dbReference type="ARBA" id="ARBA00022692"/>
    </source>
</evidence>
<comment type="caution">
    <text evidence="6">The sequence shown here is derived from an EMBL/GenBank/DDBJ whole genome shotgun (WGS) entry which is preliminary data.</text>
</comment>
<dbReference type="InterPro" id="IPR032808">
    <property type="entry name" value="DoxX"/>
</dbReference>
<comment type="subcellular location">
    <subcellularLocation>
        <location evidence="1">Membrane</location>
        <topology evidence="1">Multi-pass membrane protein</topology>
    </subcellularLocation>
</comment>
<feature type="transmembrane region" description="Helical" evidence="5">
    <location>
        <begin position="114"/>
        <end position="133"/>
    </location>
</feature>
<proteinExistence type="predicted"/>
<keyword evidence="2 5" id="KW-0812">Transmembrane</keyword>
<name>A0A9X1Z775_9GAMM</name>
<dbReference type="Proteomes" id="UP001139408">
    <property type="component" value="Unassembled WGS sequence"/>
</dbReference>